<feature type="region of interest" description="Disordered" evidence="1">
    <location>
        <begin position="27"/>
        <end position="57"/>
    </location>
</feature>
<sequence>MFKISSKPFNHQRAVLKPIKDTAIYEEEEEEEDAYHTNDEDNSSSCHSNGMAVATTHDSRKDTMLLAQFLSSTGPEEYAAITDIKQDNKTQQQFKRASRLLSRLRKKPTMPVLRSGSPYVEPIKKNHIPLPVYEPSLHCNTITTSTTTIAKQNNSPSSPIKSSFLNSQPVKKSVESAINLRDSGIYSETNSDRDSSISSSCTPMPPLPLFLNDLQQFPQPPISKAKSPRRPAPLPPAIASAAIATACLPTACPSSNSTLRSVPEAALKRKSVRLRHVQVQTEMGTQTSNDSMDKQACPHCRLVISPSKDFNRLRRPSCPPALSSGPVLTASEGGDAKALMLMISKLKSQLAEEKQCRLNLEKAMCQRQSEDRLHQLAKEKDRWAGDCLWLNDRIALLPE</sequence>
<dbReference type="EMBL" id="BAABUK010000009">
    <property type="protein sequence ID" value="GAA5811246.1"/>
    <property type="molecule type" value="Genomic_DNA"/>
</dbReference>
<name>A0ABP9YWJ7_9FUNG</name>
<organism evidence="2 3">
    <name type="scientific">Mucor flavus</name>
    <dbReference type="NCBI Taxonomy" id="439312"/>
    <lineage>
        <taxon>Eukaryota</taxon>
        <taxon>Fungi</taxon>
        <taxon>Fungi incertae sedis</taxon>
        <taxon>Mucoromycota</taxon>
        <taxon>Mucoromycotina</taxon>
        <taxon>Mucoromycetes</taxon>
        <taxon>Mucorales</taxon>
        <taxon>Mucorineae</taxon>
        <taxon>Mucoraceae</taxon>
        <taxon>Mucor</taxon>
    </lineage>
</organism>
<protein>
    <submittedName>
        <fullName evidence="2">Uncharacterized protein</fullName>
    </submittedName>
</protein>
<keyword evidence="3" id="KW-1185">Reference proteome</keyword>
<dbReference type="Proteomes" id="UP001473302">
    <property type="component" value="Unassembled WGS sequence"/>
</dbReference>
<proteinExistence type="predicted"/>
<reference evidence="2 3" key="1">
    <citation type="submission" date="2024-04" db="EMBL/GenBank/DDBJ databases">
        <title>genome sequences of Mucor flavus KT1a and Helicostylum pulchrum KT1b strains isolated from the surface of a dry-aged beef.</title>
        <authorList>
            <person name="Toyotome T."/>
            <person name="Hosono M."/>
            <person name="Torimaru M."/>
            <person name="Fukuda K."/>
            <person name="Mikami N."/>
        </authorList>
    </citation>
    <scope>NUCLEOTIDE SEQUENCE [LARGE SCALE GENOMIC DNA]</scope>
    <source>
        <strain evidence="2 3">KT1a</strain>
    </source>
</reference>
<evidence type="ECO:0000256" key="1">
    <source>
        <dbReference type="SAM" id="MobiDB-lite"/>
    </source>
</evidence>
<evidence type="ECO:0000313" key="2">
    <source>
        <dbReference type="EMBL" id="GAA5811246.1"/>
    </source>
</evidence>
<evidence type="ECO:0000313" key="3">
    <source>
        <dbReference type="Proteomes" id="UP001473302"/>
    </source>
</evidence>
<feature type="region of interest" description="Disordered" evidence="1">
    <location>
        <begin position="210"/>
        <end position="235"/>
    </location>
</feature>
<comment type="caution">
    <text evidence="2">The sequence shown here is derived from an EMBL/GenBank/DDBJ whole genome shotgun (WGS) entry which is preliminary data.</text>
</comment>
<gene>
    <name evidence="2" type="ORF">MFLAVUS_004678</name>
</gene>
<accession>A0ABP9YWJ7</accession>